<keyword evidence="2" id="KW-0067">ATP-binding</keyword>
<gene>
    <name evidence="2" type="ORF">H9910_04170</name>
</gene>
<comment type="caution">
    <text evidence="2">The sequence shown here is derived from an EMBL/GenBank/DDBJ whole genome shotgun (WGS) entry which is preliminary data.</text>
</comment>
<protein>
    <submittedName>
        <fullName evidence="2">ATP-binding protein</fullName>
    </submittedName>
</protein>
<dbReference type="InterPro" id="IPR018631">
    <property type="entry name" value="AAA-ATPase-like_dom"/>
</dbReference>
<dbReference type="PANTHER" id="PTHR34825">
    <property type="entry name" value="CONSERVED PROTEIN, WITH A WEAK D-GALACTARATE DEHYDRATASE/ALTRONATE HYDROLASE DOMAIN"/>
    <property type="match status" value="1"/>
</dbReference>
<reference evidence="2" key="1">
    <citation type="journal article" date="2021" name="PeerJ">
        <title>Extensive microbial diversity within the chicken gut microbiome revealed by metagenomics and culture.</title>
        <authorList>
            <person name="Gilroy R."/>
            <person name="Ravi A."/>
            <person name="Getino M."/>
            <person name="Pursley I."/>
            <person name="Horton D.L."/>
            <person name="Alikhan N.F."/>
            <person name="Baker D."/>
            <person name="Gharbi K."/>
            <person name="Hall N."/>
            <person name="Watson M."/>
            <person name="Adriaenssens E.M."/>
            <person name="Foster-Nyarko E."/>
            <person name="Jarju S."/>
            <person name="Secka A."/>
            <person name="Antonio M."/>
            <person name="Oren A."/>
            <person name="Chaudhuri R.R."/>
            <person name="La Ragione R."/>
            <person name="Hildebrand F."/>
            <person name="Pallen M.J."/>
        </authorList>
    </citation>
    <scope>NUCLEOTIDE SEQUENCE</scope>
    <source>
        <strain evidence="2">ChiBcec15-3976</strain>
    </source>
</reference>
<evidence type="ECO:0000259" key="1">
    <source>
        <dbReference type="Pfam" id="PF09820"/>
    </source>
</evidence>
<evidence type="ECO:0000313" key="3">
    <source>
        <dbReference type="Proteomes" id="UP000823909"/>
    </source>
</evidence>
<name>A0A9D2RBK5_9FIRM</name>
<dbReference type="GO" id="GO:0005524">
    <property type="term" value="F:ATP binding"/>
    <property type="evidence" value="ECO:0007669"/>
    <property type="project" value="UniProtKB-KW"/>
</dbReference>
<dbReference type="AlphaFoldDB" id="A0A9D2RBK5"/>
<proteinExistence type="predicted"/>
<dbReference type="Pfam" id="PF08011">
    <property type="entry name" value="PDDEXK_9"/>
    <property type="match status" value="1"/>
</dbReference>
<dbReference type="InterPro" id="IPR012547">
    <property type="entry name" value="PDDEXK_9"/>
</dbReference>
<accession>A0A9D2RBK5</accession>
<organism evidence="2 3">
    <name type="scientific">Candidatus Mediterraneibacter quadrami</name>
    <dbReference type="NCBI Taxonomy" id="2838684"/>
    <lineage>
        <taxon>Bacteria</taxon>
        <taxon>Bacillati</taxon>
        <taxon>Bacillota</taxon>
        <taxon>Clostridia</taxon>
        <taxon>Lachnospirales</taxon>
        <taxon>Lachnospiraceae</taxon>
        <taxon>Mediterraneibacter</taxon>
    </lineage>
</organism>
<keyword evidence="2" id="KW-0547">Nucleotide-binding</keyword>
<dbReference type="Proteomes" id="UP000823909">
    <property type="component" value="Unassembled WGS sequence"/>
</dbReference>
<dbReference type="PANTHER" id="PTHR34825:SF1">
    <property type="entry name" value="AAA-ATPASE-LIKE DOMAIN-CONTAINING PROTEIN"/>
    <property type="match status" value="1"/>
</dbReference>
<reference evidence="2" key="2">
    <citation type="submission" date="2021-04" db="EMBL/GenBank/DDBJ databases">
        <authorList>
            <person name="Gilroy R."/>
        </authorList>
    </citation>
    <scope>NUCLEOTIDE SEQUENCE</scope>
    <source>
        <strain evidence="2">ChiBcec15-3976</strain>
    </source>
</reference>
<sequence length="478" mass="54337">MNRHPVVFLSFQNVKASAPDEMLRLLGRAVCSEYRRYYSLISSSALPEEELRQFYEVYSVISSRENAAALKEVIGSSVVVLCNVLELYFGRKVYLLLDEYDTPFISANSGGYYSEVRDVLAGMLSFALKGNPSIEKALLTGIQRVAKENIFSGLNNLVVCTAADADYADCFGFTEKETRELLEYCGGQFTDEVRDMYDGYRIGDCELYNPWSVSCYCARKRPESYWVNTGENSILKNALAQQRSTFAEKYNTLVEEGKITVKAELSTAYYEKPNDASLWGLLINAGMVTIEERKSEEDFTVRVPNQEVWKAFQELTAFYLQVDEYEIGTMLGYLKTGDIDKFAEAYRKVLLELPSYHDLKDENSYHMMMLGICTFLRRDYDVRSNRESGSGWGDILLYAKKPALPNLALEFKYTKDHSKDLEKLATDAVRQIKEKNYYADMQGETVLIGLAHCGKQASVVWEKCNISKEISPGEKTIV</sequence>
<dbReference type="EMBL" id="DWUU01000025">
    <property type="protein sequence ID" value="HJD42189.1"/>
    <property type="molecule type" value="Genomic_DNA"/>
</dbReference>
<feature type="domain" description="AAA-ATPase-like" evidence="1">
    <location>
        <begin position="2"/>
        <end position="151"/>
    </location>
</feature>
<dbReference type="Pfam" id="PF09820">
    <property type="entry name" value="AAA-ATPase_like"/>
    <property type="match status" value="1"/>
</dbReference>
<evidence type="ECO:0000313" key="2">
    <source>
        <dbReference type="EMBL" id="HJD42189.1"/>
    </source>
</evidence>